<comment type="similarity">
    <text evidence="2 7">Belongs to the ExbD/TolR family.</text>
</comment>
<evidence type="ECO:0000256" key="6">
    <source>
        <dbReference type="ARBA" id="ARBA00023136"/>
    </source>
</evidence>
<evidence type="ECO:0000256" key="8">
    <source>
        <dbReference type="SAM" id="Phobius"/>
    </source>
</evidence>
<gene>
    <name evidence="9" type="ORF">HY618_08675</name>
</gene>
<evidence type="ECO:0000313" key="10">
    <source>
        <dbReference type="Proteomes" id="UP000752292"/>
    </source>
</evidence>
<comment type="caution">
    <text evidence="9">The sequence shown here is derived from an EMBL/GenBank/DDBJ whole genome shotgun (WGS) entry which is preliminary data.</text>
</comment>
<sequence>MRFQKHEEDYSLQLISMTDLVFLLLIFFMVTTSFVDFTRRLDIELPES</sequence>
<accession>A0A933EAX9</accession>
<dbReference type="AlphaFoldDB" id="A0A933EAX9"/>
<proteinExistence type="inferred from homology"/>
<keyword evidence="6 8" id="KW-0472">Membrane</keyword>
<feature type="non-terminal residue" evidence="9">
    <location>
        <position position="48"/>
    </location>
</feature>
<evidence type="ECO:0000256" key="5">
    <source>
        <dbReference type="ARBA" id="ARBA00022989"/>
    </source>
</evidence>
<evidence type="ECO:0000256" key="7">
    <source>
        <dbReference type="RuleBase" id="RU003879"/>
    </source>
</evidence>
<keyword evidence="3" id="KW-1003">Cell membrane</keyword>
<evidence type="ECO:0000313" key="9">
    <source>
        <dbReference type="EMBL" id="MBI4252519.1"/>
    </source>
</evidence>
<evidence type="ECO:0000256" key="2">
    <source>
        <dbReference type="ARBA" id="ARBA00005811"/>
    </source>
</evidence>
<keyword evidence="7" id="KW-0813">Transport</keyword>
<protein>
    <submittedName>
        <fullName evidence="9">Biopolymer transporter ExbD</fullName>
    </submittedName>
</protein>
<name>A0A933EAX9_UNCTE</name>
<keyword evidence="5 8" id="KW-1133">Transmembrane helix</keyword>
<keyword evidence="4 7" id="KW-0812">Transmembrane</keyword>
<evidence type="ECO:0000256" key="1">
    <source>
        <dbReference type="ARBA" id="ARBA00004162"/>
    </source>
</evidence>
<dbReference type="InterPro" id="IPR003400">
    <property type="entry name" value="ExbD"/>
</dbReference>
<feature type="transmembrane region" description="Helical" evidence="8">
    <location>
        <begin position="12"/>
        <end position="35"/>
    </location>
</feature>
<evidence type="ECO:0000256" key="3">
    <source>
        <dbReference type="ARBA" id="ARBA00022475"/>
    </source>
</evidence>
<dbReference type="Pfam" id="PF02472">
    <property type="entry name" value="ExbD"/>
    <property type="match status" value="1"/>
</dbReference>
<keyword evidence="7" id="KW-0653">Protein transport</keyword>
<dbReference type="EMBL" id="JACQRX010000378">
    <property type="protein sequence ID" value="MBI4252519.1"/>
    <property type="molecule type" value="Genomic_DNA"/>
</dbReference>
<organism evidence="9 10">
    <name type="scientific">Tectimicrobiota bacterium</name>
    <dbReference type="NCBI Taxonomy" id="2528274"/>
    <lineage>
        <taxon>Bacteria</taxon>
        <taxon>Pseudomonadati</taxon>
        <taxon>Nitrospinota/Tectimicrobiota group</taxon>
        <taxon>Candidatus Tectimicrobiota</taxon>
    </lineage>
</organism>
<dbReference type="GO" id="GO:0005886">
    <property type="term" value="C:plasma membrane"/>
    <property type="evidence" value="ECO:0007669"/>
    <property type="project" value="UniProtKB-SubCell"/>
</dbReference>
<comment type="subcellular location">
    <subcellularLocation>
        <location evidence="1">Cell membrane</location>
        <topology evidence="1">Single-pass membrane protein</topology>
    </subcellularLocation>
    <subcellularLocation>
        <location evidence="7">Cell membrane</location>
        <topology evidence="7">Single-pass type II membrane protein</topology>
    </subcellularLocation>
</comment>
<reference evidence="9" key="1">
    <citation type="submission" date="2020-07" db="EMBL/GenBank/DDBJ databases">
        <title>Huge and variable diversity of episymbiotic CPR bacteria and DPANN archaea in groundwater ecosystems.</title>
        <authorList>
            <person name="He C.Y."/>
            <person name="Keren R."/>
            <person name="Whittaker M."/>
            <person name="Farag I.F."/>
            <person name="Doudna J."/>
            <person name="Cate J.H.D."/>
            <person name="Banfield J.F."/>
        </authorList>
    </citation>
    <scope>NUCLEOTIDE SEQUENCE</scope>
    <source>
        <strain evidence="9">NC_groundwater_1370_Ag_S-0.2um_69_93</strain>
    </source>
</reference>
<dbReference type="Proteomes" id="UP000752292">
    <property type="component" value="Unassembled WGS sequence"/>
</dbReference>
<dbReference type="GO" id="GO:0022857">
    <property type="term" value="F:transmembrane transporter activity"/>
    <property type="evidence" value="ECO:0007669"/>
    <property type="project" value="InterPro"/>
</dbReference>
<evidence type="ECO:0000256" key="4">
    <source>
        <dbReference type="ARBA" id="ARBA00022692"/>
    </source>
</evidence>
<dbReference type="GO" id="GO:0015031">
    <property type="term" value="P:protein transport"/>
    <property type="evidence" value="ECO:0007669"/>
    <property type="project" value="UniProtKB-KW"/>
</dbReference>